<dbReference type="EMBL" id="QFQS01000004">
    <property type="protein sequence ID" value="PZQ96111.1"/>
    <property type="molecule type" value="Genomic_DNA"/>
</dbReference>
<reference evidence="1 2" key="1">
    <citation type="submission" date="2017-08" db="EMBL/GenBank/DDBJ databases">
        <title>Infants hospitalized years apart are colonized by the same room-sourced microbial strains.</title>
        <authorList>
            <person name="Brooks B."/>
            <person name="Olm M.R."/>
            <person name="Firek B.A."/>
            <person name="Baker R."/>
            <person name="Thomas B.C."/>
            <person name="Morowitz M.J."/>
            <person name="Banfield J.F."/>
        </authorList>
    </citation>
    <scope>NUCLEOTIDE SEQUENCE [LARGE SCALE GENOMIC DNA]</scope>
    <source>
        <strain evidence="1">S2_003_000_R2_11</strain>
    </source>
</reference>
<comment type="caution">
    <text evidence="1">The sequence shown here is derived from an EMBL/GenBank/DDBJ whole genome shotgun (WGS) entry which is preliminary data.</text>
</comment>
<protein>
    <submittedName>
        <fullName evidence="1">Uncharacterized protein</fullName>
    </submittedName>
</protein>
<accession>A0A2W5RZK8</accession>
<dbReference type="Proteomes" id="UP000248975">
    <property type="component" value="Unassembled WGS sequence"/>
</dbReference>
<evidence type="ECO:0000313" key="1">
    <source>
        <dbReference type="EMBL" id="PZQ96111.1"/>
    </source>
</evidence>
<gene>
    <name evidence="1" type="ORF">DI533_16860</name>
</gene>
<name>A0A2W5RZK8_CERSP</name>
<evidence type="ECO:0000313" key="2">
    <source>
        <dbReference type="Proteomes" id="UP000248975"/>
    </source>
</evidence>
<proteinExistence type="predicted"/>
<organism evidence="1 2">
    <name type="scientific">Cereibacter sphaeroides</name>
    <name type="common">Rhodobacter sphaeroides</name>
    <dbReference type="NCBI Taxonomy" id="1063"/>
    <lineage>
        <taxon>Bacteria</taxon>
        <taxon>Pseudomonadati</taxon>
        <taxon>Pseudomonadota</taxon>
        <taxon>Alphaproteobacteria</taxon>
        <taxon>Rhodobacterales</taxon>
        <taxon>Paracoccaceae</taxon>
        <taxon>Cereibacter</taxon>
    </lineage>
</organism>
<sequence length="68" mass="7695">MASPYCRLIPANGAGNCRRYLREGPVAVAQFEIEGDNEAPEIREQRALRQREVNDVISRLLRELRLGG</sequence>
<dbReference type="AlphaFoldDB" id="A0A2W5RZK8"/>